<reference evidence="1" key="1">
    <citation type="submission" date="2013-11" db="EMBL/GenBank/DDBJ databases">
        <title>Draft genome sequence and annotation of the entomopathogenic bacteria, Xenorhabdus cabanillasi strain JM26 and Xenorhabdus szentirmai strain DSM 16338.</title>
        <authorList>
            <person name="Gualtieri M."/>
            <person name="Ogier J.C."/>
            <person name="Pages S."/>
            <person name="Givaudan A."/>
            <person name="Gaudriault S."/>
        </authorList>
    </citation>
    <scope>NUCLEOTIDE SEQUENCE [LARGE SCALE GENOMIC DNA]</scope>
    <source>
        <strain evidence="1">DSM 16338</strain>
    </source>
</reference>
<comment type="caution">
    <text evidence="1">The sequence shown here is derived from an EMBL/GenBank/DDBJ whole genome shotgun (WGS) entry which is preliminary data.</text>
</comment>
<gene>
    <name evidence="1" type="ORF">XSR1_300009</name>
</gene>
<dbReference type="AlphaFoldDB" id="W1J0K3"/>
<evidence type="ECO:0000313" key="1">
    <source>
        <dbReference type="EMBL" id="CDL83391.1"/>
    </source>
</evidence>
<proteinExistence type="predicted"/>
<dbReference type="EMBL" id="CBXF010000089">
    <property type="protein sequence ID" value="CDL83391.1"/>
    <property type="molecule type" value="Genomic_DNA"/>
</dbReference>
<organism evidence="1 2">
    <name type="scientific">Xenorhabdus szentirmaii DSM 16338</name>
    <dbReference type="NCBI Taxonomy" id="1427518"/>
    <lineage>
        <taxon>Bacteria</taxon>
        <taxon>Pseudomonadati</taxon>
        <taxon>Pseudomonadota</taxon>
        <taxon>Gammaproteobacteria</taxon>
        <taxon>Enterobacterales</taxon>
        <taxon>Morganellaceae</taxon>
        <taxon>Xenorhabdus</taxon>
    </lineage>
</organism>
<keyword evidence="2" id="KW-1185">Reference proteome</keyword>
<protein>
    <submittedName>
        <fullName evidence="1">Uncharacterized protein</fullName>
    </submittedName>
</protein>
<name>W1J0K3_9GAMM</name>
<dbReference type="Proteomes" id="UP000019202">
    <property type="component" value="Unassembled WGS sequence"/>
</dbReference>
<accession>W1J0K3</accession>
<sequence>MDMARTLSIFLIGATPEPEDMQQNKKLTEPTTEPIKDILLSVI</sequence>
<evidence type="ECO:0000313" key="2">
    <source>
        <dbReference type="Proteomes" id="UP000019202"/>
    </source>
</evidence>